<dbReference type="EMBL" id="LNIX01000018">
    <property type="protein sequence ID" value="OXA45251.1"/>
    <property type="molecule type" value="Genomic_DNA"/>
</dbReference>
<feature type="chain" id="PRO_5012759330" evidence="2">
    <location>
        <begin position="17"/>
        <end position="690"/>
    </location>
</feature>
<keyword evidence="2" id="KW-0732">Signal</keyword>
<protein>
    <submittedName>
        <fullName evidence="3">Uncharacterized protein</fullName>
    </submittedName>
</protein>
<sequence length="690" mass="79063">MIKPFLFLFLFENVLSASQIFPVQNYFQKRTIQFITNFYDLSPSSYQLRIFHEIVSFHQLNPRVLDNLPHWKVALSRYNPQSAGITKRYPLYSHYDPEVVTFLLPKTRKTESNQEFIRTRNFINSILAGIILSSENPSHIFIQLDYWIPDFKEISFPGTTLTSKFIILIENKPLLLICNTCPLPYILIPKFLSISEIAPLWEKYNWDFSSVIVSPTEILLIDTFLDQYKCTLVLGLYKYPQYACVFATLGGHYNISISASSHSSFNSDGSLRMKMIVMGTPRFGYLALQDFIENFLARRKSKLSWYIYGTHYLPFVYVVLTENAHMTFETLVMPFDVATWLISVASFGGVMIILMFVGKVKKNTDSQPVRDKFLWSISTVLDQADGDFTKFIFPNRCGILMIFIGIWYCFIFFLGNFYKGALFSWMTMGISVPVPEGLSNLITGTDWGVFTSSVIYLSDEGMRADSLLLRGMIPDLMNSSVVQMPEFLRDLATRGKLLLGETFDIGRNISKRVQIEGINGTAITPKLPLIMLDRKNEIDNLVEAVALFEDVNVIRNYESTPFTSRMPWFGDANFLYPLMSRGIGRLVQSGIYDKWDEIDALSKRCESAKKSLSGTNYKKLLTRLLSRAKKEYVFVESAPVSFDTMKYAFAFCVMMLLVGGIPTLGVEWMKAKNFLTLIRRRVIVLIRNGS</sequence>
<gene>
    <name evidence="3" type="ORF">Fcan01_20342</name>
</gene>
<dbReference type="AlphaFoldDB" id="A0A226DKW5"/>
<name>A0A226DKW5_FOLCA</name>
<feature type="signal peptide" evidence="2">
    <location>
        <begin position="1"/>
        <end position="16"/>
    </location>
</feature>
<dbReference type="Gene3D" id="1.10.287.70">
    <property type="match status" value="1"/>
</dbReference>
<feature type="transmembrane region" description="Helical" evidence="1">
    <location>
        <begin position="337"/>
        <end position="357"/>
    </location>
</feature>
<comment type="caution">
    <text evidence="3">The sequence shown here is derived from an EMBL/GenBank/DDBJ whole genome shotgun (WGS) entry which is preliminary data.</text>
</comment>
<keyword evidence="4" id="KW-1185">Reference proteome</keyword>
<evidence type="ECO:0000313" key="4">
    <source>
        <dbReference type="Proteomes" id="UP000198287"/>
    </source>
</evidence>
<evidence type="ECO:0000256" key="2">
    <source>
        <dbReference type="SAM" id="SignalP"/>
    </source>
</evidence>
<proteinExistence type="predicted"/>
<evidence type="ECO:0000256" key="1">
    <source>
        <dbReference type="SAM" id="Phobius"/>
    </source>
</evidence>
<reference evidence="3 4" key="1">
    <citation type="submission" date="2015-12" db="EMBL/GenBank/DDBJ databases">
        <title>The genome of Folsomia candida.</title>
        <authorList>
            <person name="Faddeeva A."/>
            <person name="Derks M.F."/>
            <person name="Anvar Y."/>
            <person name="Smit S."/>
            <person name="Van Straalen N."/>
            <person name="Roelofs D."/>
        </authorList>
    </citation>
    <scope>NUCLEOTIDE SEQUENCE [LARGE SCALE GENOMIC DNA]</scope>
    <source>
        <strain evidence="3 4">VU population</strain>
        <tissue evidence="3">Whole body</tissue>
    </source>
</reference>
<keyword evidence="1" id="KW-0472">Membrane</keyword>
<dbReference type="Proteomes" id="UP000198287">
    <property type="component" value="Unassembled WGS sequence"/>
</dbReference>
<accession>A0A226DKW5</accession>
<feature type="transmembrane region" description="Helical" evidence="1">
    <location>
        <begin position="398"/>
        <end position="418"/>
    </location>
</feature>
<keyword evidence="1" id="KW-1133">Transmembrane helix</keyword>
<evidence type="ECO:0000313" key="3">
    <source>
        <dbReference type="EMBL" id="OXA45251.1"/>
    </source>
</evidence>
<organism evidence="3 4">
    <name type="scientific">Folsomia candida</name>
    <name type="common">Springtail</name>
    <dbReference type="NCBI Taxonomy" id="158441"/>
    <lineage>
        <taxon>Eukaryota</taxon>
        <taxon>Metazoa</taxon>
        <taxon>Ecdysozoa</taxon>
        <taxon>Arthropoda</taxon>
        <taxon>Hexapoda</taxon>
        <taxon>Collembola</taxon>
        <taxon>Entomobryomorpha</taxon>
        <taxon>Isotomoidea</taxon>
        <taxon>Isotomidae</taxon>
        <taxon>Proisotominae</taxon>
        <taxon>Folsomia</taxon>
    </lineage>
</organism>
<feature type="transmembrane region" description="Helical" evidence="1">
    <location>
        <begin position="647"/>
        <end position="666"/>
    </location>
</feature>
<keyword evidence="1" id="KW-0812">Transmembrane</keyword>